<evidence type="ECO:0000313" key="5">
    <source>
        <dbReference type="Proteomes" id="UP000243515"/>
    </source>
</evidence>
<dbReference type="GO" id="GO:0003677">
    <property type="term" value="F:DNA binding"/>
    <property type="evidence" value="ECO:0007669"/>
    <property type="project" value="InterPro"/>
</dbReference>
<feature type="compositionally biased region" description="Polar residues" evidence="2">
    <location>
        <begin position="749"/>
        <end position="760"/>
    </location>
</feature>
<dbReference type="Proteomes" id="UP000243515">
    <property type="component" value="Unassembled WGS sequence"/>
</dbReference>
<feature type="domain" description="Xylanolytic transcriptional activator regulatory" evidence="3">
    <location>
        <begin position="327"/>
        <end position="400"/>
    </location>
</feature>
<evidence type="ECO:0000313" key="4">
    <source>
        <dbReference type="EMBL" id="OXV07842.1"/>
    </source>
</evidence>
<accession>A0A232LUP4</accession>
<feature type="region of interest" description="Disordered" evidence="2">
    <location>
        <begin position="746"/>
        <end position="765"/>
    </location>
</feature>
<dbReference type="SMART" id="SM00906">
    <property type="entry name" value="Fungal_trans"/>
    <property type="match status" value="1"/>
</dbReference>
<evidence type="ECO:0000259" key="3">
    <source>
        <dbReference type="SMART" id="SM00906"/>
    </source>
</evidence>
<dbReference type="EMBL" id="NPHW01004506">
    <property type="protein sequence ID" value="OXV07842.1"/>
    <property type="molecule type" value="Genomic_DNA"/>
</dbReference>
<dbReference type="InterPro" id="IPR053230">
    <property type="entry name" value="Trans_reg_galc"/>
</dbReference>
<dbReference type="GO" id="GO:0006351">
    <property type="term" value="P:DNA-templated transcription"/>
    <property type="evidence" value="ECO:0007669"/>
    <property type="project" value="InterPro"/>
</dbReference>
<dbReference type="CDD" id="cd12148">
    <property type="entry name" value="fungal_TF_MHR"/>
    <property type="match status" value="1"/>
</dbReference>
<protein>
    <recommendedName>
        <fullName evidence="3">Xylanolytic transcriptional activator regulatory domain-containing protein</fullName>
    </recommendedName>
</protein>
<organism evidence="4 5">
    <name type="scientific">Elaphomyces granulatus</name>
    <dbReference type="NCBI Taxonomy" id="519963"/>
    <lineage>
        <taxon>Eukaryota</taxon>
        <taxon>Fungi</taxon>
        <taxon>Dikarya</taxon>
        <taxon>Ascomycota</taxon>
        <taxon>Pezizomycotina</taxon>
        <taxon>Eurotiomycetes</taxon>
        <taxon>Eurotiomycetidae</taxon>
        <taxon>Eurotiales</taxon>
        <taxon>Elaphomycetaceae</taxon>
        <taxon>Elaphomyces</taxon>
    </lineage>
</organism>
<dbReference type="GO" id="GO:0008270">
    <property type="term" value="F:zinc ion binding"/>
    <property type="evidence" value="ECO:0007669"/>
    <property type="project" value="InterPro"/>
</dbReference>
<dbReference type="PANTHER" id="PTHR47654:SF3">
    <property type="entry name" value="ZN(II)2CYS6 TRANSCRIPTION FACTOR (EUROFUNG)"/>
    <property type="match status" value="1"/>
</dbReference>
<keyword evidence="5" id="KW-1185">Reference proteome</keyword>
<dbReference type="InterPro" id="IPR007219">
    <property type="entry name" value="XnlR_reg_dom"/>
</dbReference>
<dbReference type="PANTHER" id="PTHR47654">
    <property type="entry name" value="ZN(II)2CYS6 TRANSCRIPTION FACTOR (EUROFUNG)-RELATED"/>
    <property type="match status" value="1"/>
</dbReference>
<keyword evidence="1" id="KW-0539">Nucleus</keyword>
<evidence type="ECO:0000256" key="1">
    <source>
        <dbReference type="ARBA" id="ARBA00023242"/>
    </source>
</evidence>
<dbReference type="OrthoDB" id="5296287at2759"/>
<feature type="compositionally biased region" description="Pro residues" evidence="2">
    <location>
        <begin position="718"/>
        <end position="737"/>
    </location>
</feature>
<sequence>MYVAHVSLAGSGRQSAQETHLVAGTAEKQELQLASLSAKVQAYEEVIKKISFGFGLSDEQLMNGTMATGSSHGLSWHPDITEAIVSRGRRSLEATGSDQNNSIKPSIASLGEADRVEEDFNRDEAARATGFIGKSSEISWLQKLSKDLHLESYVPLDTRPNGVETGPSSPPLTPKTDGLCDTTISSLNYYIDNVDIALPKVDSYELPSRDVANRLFNTYLTSVHPSFPIIGTSTFISQFQLFFSQPSVKPGNKWLAILNLIFAIASRYLHLVRSEWEGSSDDHLGYFARAKVLSMDSQFFDHPDLQQLQVEGLSSMYLLATGQINRSWKLSGIAVRGALALGLHLRNVAIYTSDTSKEIRYRVWWSLYTLDHLLSVMTGRPACIVDNTCTTPLPVPFDETDFQKEEVALLLSNPLRRGAWIQEGTSGGSGRSSPNNNKVDVPVMEVSTASTPDLNIADWLKSLPPSISLYFLHLATLTSVAKRANVKLYSAEAMQSPWASTEFAIQSLTLETDSWLLNLPEPYDFTSMQASQSTMTQRMSLAFLFYGTKISITRPCLCRIEKKADNNYIFEFCTKTAAECVEAAIQMLSLLPDTPDTPLLNKISPWWCILHYFMQATTVLLLELSFQAQHVPDKADVVSQTAKKAIEWLYDISGSNMAAYRAWKLCDDYLCRLAPQAGINVNDLPHDERATATSAASDPSSLMDFAAALDAASSSLIDPPPPVPSPAPIPFTEPNPEPLQLDFLRSEKQQQQLQPSSSIRGNGEDYLPYDPATGQITGSFFPQSTNIDLELEYMWGSPPVI</sequence>
<comment type="caution">
    <text evidence="4">The sequence shown here is derived from an EMBL/GenBank/DDBJ whole genome shotgun (WGS) entry which is preliminary data.</text>
</comment>
<dbReference type="Pfam" id="PF04082">
    <property type="entry name" value="Fungal_trans"/>
    <property type="match status" value="1"/>
</dbReference>
<name>A0A232LUP4_9EURO</name>
<proteinExistence type="predicted"/>
<dbReference type="AlphaFoldDB" id="A0A232LUP4"/>
<feature type="region of interest" description="Disordered" evidence="2">
    <location>
        <begin position="716"/>
        <end position="739"/>
    </location>
</feature>
<evidence type="ECO:0000256" key="2">
    <source>
        <dbReference type="SAM" id="MobiDB-lite"/>
    </source>
</evidence>
<reference evidence="4 5" key="1">
    <citation type="journal article" date="2015" name="Environ. Microbiol.">
        <title>Metagenome sequence of Elaphomyces granulatus from sporocarp tissue reveals Ascomycota ectomycorrhizal fingerprints of genome expansion and a Proteobacteria-rich microbiome.</title>
        <authorList>
            <person name="Quandt C.A."/>
            <person name="Kohler A."/>
            <person name="Hesse C.N."/>
            <person name="Sharpton T.J."/>
            <person name="Martin F."/>
            <person name="Spatafora J.W."/>
        </authorList>
    </citation>
    <scope>NUCLEOTIDE SEQUENCE [LARGE SCALE GENOMIC DNA]</scope>
    <source>
        <strain evidence="4 5">OSC145934</strain>
    </source>
</reference>
<gene>
    <name evidence="4" type="ORF">Egran_04395</name>
</gene>